<evidence type="ECO:0000313" key="1">
    <source>
        <dbReference type="EMBL" id="EGC03374.1"/>
    </source>
</evidence>
<dbReference type="Proteomes" id="UP000004259">
    <property type="component" value="Unassembled WGS sequence"/>
</dbReference>
<dbReference type="EMBL" id="ADKM02000068">
    <property type="protein sequence ID" value="EGC03374.1"/>
    <property type="molecule type" value="Genomic_DNA"/>
</dbReference>
<reference evidence="1 2" key="1">
    <citation type="submission" date="2011-02" db="EMBL/GenBank/DDBJ databases">
        <authorList>
            <person name="Nelson K.E."/>
            <person name="Sutton G."/>
            <person name="Torralba M."/>
            <person name="Durkin S."/>
            <person name="Harkins D."/>
            <person name="Montgomery R."/>
            <person name="Ziemer C."/>
            <person name="Klaassens E."/>
            <person name="Ocuiv P."/>
            <person name="Morrison M."/>
        </authorList>
    </citation>
    <scope>NUCLEOTIDE SEQUENCE [LARGE SCALE GENOMIC DNA]</scope>
    <source>
        <strain evidence="1 2">8</strain>
    </source>
</reference>
<proteinExistence type="predicted"/>
<sequence length="74" mass="8903">MKNLTESEKLKRKTSDLYFSNGKPKRKYMMCRDPSYIREVVRINGRYNLNWCCAGLSCPFYYMGCDDKGREWEK</sequence>
<dbReference type="STRING" id="246199.CUS_4518"/>
<dbReference type="AlphaFoldDB" id="E9SBG0"/>
<organism evidence="1 2">
    <name type="scientific">Ruminococcus albus 8</name>
    <dbReference type="NCBI Taxonomy" id="246199"/>
    <lineage>
        <taxon>Bacteria</taxon>
        <taxon>Bacillati</taxon>
        <taxon>Bacillota</taxon>
        <taxon>Clostridia</taxon>
        <taxon>Eubacteriales</taxon>
        <taxon>Oscillospiraceae</taxon>
        <taxon>Ruminococcus</taxon>
    </lineage>
</organism>
<name>E9SBG0_RUMAL</name>
<accession>E9SBG0</accession>
<dbReference type="OrthoDB" id="1830237at2"/>
<dbReference type="RefSeq" id="WP_002848893.1">
    <property type="nucleotide sequence ID" value="NZ_ADKM02000068.1"/>
</dbReference>
<protein>
    <submittedName>
        <fullName evidence="1">Uncharacterized protein</fullName>
    </submittedName>
</protein>
<keyword evidence="2" id="KW-1185">Reference proteome</keyword>
<comment type="caution">
    <text evidence="1">The sequence shown here is derived from an EMBL/GenBank/DDBJ whole genome shotgun (WGS) entry which is preliminary data.</text>
</comment>
<gene>
    <name evidence="1" type="ORF">CUS_4518</name>
</gene>
<evidence type="ECO:0000313" key="2">
    <source>
        <dbReference type="Proteomes" id="UP000004259"/>
    </source>
</evidence>